<dbReference type="NCBIfam" id="TIGR04337">
    <property type="entry name" value="AmmeMemoSam_rS"/>
    <property type="match status" value="1"/>
</dbReference>
<dbReference type="InterPro" id="IPR016431">
    <property type="entry name" value="Pyrv-formate_lyase-activ_prd"/>
</dbReference>
<dbReference type="InterPro" id="IPR027596">
    <property type="entry name" value="AmmeMemoSam_rS"/>
</dbReference>
<gene>
    <name evidence="8" type="ORF">DB32_000592</name>
</gene>
<feature type="domain" description="Radical SAM core" evidence="7">
    <location>
        <begin position="66"/>
        <end position="287"/>
    </location>
</feature>
<dbReference type="AlphaFoldDB" id="A0A0F6VZA1"/>
<dbReference type="InterPro" id="IPR058240">
    <property type="entry name" value="rSAM_sf"/>
</dbReference>
<protein>
    <submittedName>
        <fullName evidence="8">Radical SAM, Pyruvate-formate lyase-activating enzyme like protein</fullName>
    </submittedName>
</protein>
<keyword evidence="8" id="KW-0456">Lyase</keyword>
<feature type="binding site" evidence="6">
    <location>
        <position position="85"/>
    </location>
    <ligand>
        <name>[4Fe-4S] cluster</name>
        <dbReference type="ChEBI" id="CHEBI:49883"/>
        <note>4Fe-4S-S-AdoMet</note>
    </ligand>
</feature>
<dbReference type="Gene3D" id="3.20.20.70">
    <property type="entry name" value="Aldolase class I"/>
    <property type="match status" value="1"/>
</dbReference>
<dbReference type="InterPro" id="IPR034457">
    <property type="entry name" value="Organic_radical-activating"/>
</dbReference>
<proteinExistence type="predicted"/>
<keyword evidence="9" id="KW-1185">Reference proteome</keyword>
<dbReference type="KEGG" id="samy:DB32_000592"/>
<dbReference type="SUPFAM" id="SSF102114">
    <property type="entry name" value="Radical SAM enzymes"/>
    <property type="match status" value="1"/>
</dbReference>
<dbReference type="GO" id="GO:0046872">
    <property type="term" value="F:metal ion binding"/>
    <property type="evidence" value="ECO:0007669"/>
    <property type="project" value="UniProtKB-KW"/>
</dbReference>
<dbReference type="SFLD" id="SFLDG01101">
    <property type="entry name" value="Uncharacterised_Radical_SAM_Su"/>
    <property type="match status" value="1"/>
</dbReference>
<keyword evidence="2 6" id="KW-0949">S-adenosyl-L-methionine</keyword>
<keyword evidence="1" id="KW-0004">4Fe-4S</keyword>
<feature type="binding site" evidence="6">
    <location>
        <position position="81"/>
    </location>
    <ligand>
        <name>[4Fe-4S] cluster</name>
        <dbReference type="ChEBI" id="CHEBI:49883"/>
        <note>4Fe-4S-S-AdoMet</note>
    </ligand>
</feature>
<comment type="cofactor">
    <cofactor evidence="6">
        <name>[4Fe-4S] cluster</name>
        <dbReference type="ChEBI" id="CHEBI:49883"/>
    </cofactor>
    <text evidence="6">Binds 1 [4Fe-4S] cluster. The cluster is coordinated with 3 cysteines and an exchangeable S-adenosyl-L-methionine.</text>
</comment>
<dbReference type="PIRSF" id="PIRSF004869">
    <property type="entry name" value="PflX_prd"/>
    <property type="match status" value="1"/>
</dbReference>
<accession>A0A0F6VZA1</accession>
<dbReference type="GO" id="GO:0051539">
    <property type="term" value="F:4 iron, 4 sulfur cluster binding"/>
    <property type="evidence" value="ECO:0007669"/>
    <property type="project" value="UniProtKB-KW"/>
</dbReference>
<dbReference type="Proteomes" id="UP000034883">
    <property type="component" value="Chromosome"/>
</dbReference>
<evidence type="ECO:0000259" key="7">
    <source>
        <dbReference type="PROSITE" id="PS51918"/>
    </source>
</evidence>
<sequence>MAGGWWEKLEDGRVRCDRCPRRCTLHAGQRGFCFVRQERDGAIVLTSYGQGSGLCVDPIEKKPLSHFHPGTSVLSFGTIGCNLGCKFCQNWDISKTREMARAHEHATPEQIATLARELGCRSVAFTYNDPVTWAEYAIDSAHAARELGLATVAVTAGYVDPKAREQFFRAMDAANVDLKAFTEDFYKRVCAARRAPVLETIEWLHRETSVWLELTTLLIPGHNDSDAEIEQLASWVLDRLGPDVPLHFTAFHPDFRMEDVPPTPPETLRRARARARSLGLHHVYTGNVRDEEGAATLCASCGARVIAREGYRVREYALDARGACTSCGAVLAGRFDSTPREVVQRRRVSLVT</sequence>
<dbReference type="STRING" id="927083.DB32_000592"/>
<keyword evidence="3 6" id="KW-0479">Metal-binding</keyword>
<dbReference type="GO" id="GO:0016829">
    <property type="term" value="F:lyase activity"/>
    <property type="evidence" value="ECO:0007669"/>
    <property type="project" value="UniProtKB-KW"/>
</dbReference>
<dbReference type="CDD" id="cd01335">
    <property type="entry name" value="Radical_SAM"/>
    <property type="match status" value="1"/>
</dbReference>
<name>A0A0F6VZA1_9BACT</name>
<dbReference type="SMART" id="SM00729">
    <property type="entry name" value="Elp3"/>
    <property type="match status" value="1"/>
</dbReference>
<dbReference type="PANTHER" id="PTHR30352">
    <property type="entry name" value="PYRUVATE FORMATE-LYASE-ACTIVATING ENZYME"/>
    <property type="match status" value="1"/>
</dbReference>
<evidence type="ECO:0000256" key="4">
    <source>
        <dbReference type="ARBA" id="ARBA00023004"/>
    </source>
</evidence>
<dbReference type="InterPro" id="IPR006638">
    <property type="entry name" value="Elp3/MiaA/NifB-like_rSAM"/>
</dbReference>
<dbReference type="SFLD" id="SFLDS00029">
    <property type="entry name" value="Radical_SAM"/>
    <property type="match status" value="1"/>
</dbReference>
<evidence type="ECO:0000256" key="2">
    <source>
        <dbReference type="ARBA" id="ARBA00022691"/>
    </source>
</evidence>
<dbReference type="InterPro" id="IPR007197">
    <property type="entry name" value="rSAM"/>
</dbReference>
<evidence type="ECO:0000256" key="3">
    <source>
        <dbReference type="ARBA" id="ARBA00022723"/>
    </source>
</evidence>
<dbReference type="InterPro" id="IPR013785">
    <property type="entry name" value="Aldolase_TIM"/>
</dbReference>
<dbReference type="PROSITE" id="PS51918">
    <property type="entry name" value="RADICAL_SAM"/>
    <property type="match status" value="1"/>
</dbReference>
<evidence type="ECO:0000256" key="1">
    <source>
        <dbReference type="ARBA" id="ARBA00022485"/>
    </source>
</evidence>
<evidence type="ECO:0000313" key="9">
    <source>
        <dbReference type="Proteomes" id="UP000034883"/>
    </source>
</evidence>
<organism evidence="8 9">
    <name type="scientific">Sandaracinus amylolyticus</name>
    <dbReference type="NCBI Taxonomy" id="927083"/>
    <lineage>
        <taxon>Bacteria</taxon>
        <taxon>Pseudomonadati</taxon>
        <taxon>Myxococcota</taxon>
        <taxon>Polyangia</taxon>
        <taxon>Polyangiales</taxon>
        <taxon>Sandaracinaceae</taxon>
        <taxon>Sandaracinus</taxon>
    </lineage>
</organism>
<evidence type="ECO:0000256" key="5">
    <source>
        <dbReference type="ARBA" id="ARBA00023014"/>
    </source>
</evidence>
<dbReference type="EMBL" id="CP011125">
    <property type="protein sequence ID" value="AKF03443.1"/>
    <property type="molecule type" value="Genomic_DNA"/>
</dbReference>
<evidence type="ECO:0000256" key="6">
    <source>
        <dbReference type="PIRSR" id="PIRSR004869-50"/>
    </source>
</evidence>
<keyword evidence="5 6" id="KW-0411">Iron-sulfur</keyword>
<dbReference type="Pfam" id="PF04055">
    <property type="entry name" value="Radical_SAM"/>
    <property type="match status" value="1"/>
</dbReference>
<dbReference type="PANTHER" id="PTHR30352:SF5">
    <property type="entry name" value="PYRUVATE FORMATE-LYASE 1-ACTIVATING ENZYME"/>
    <property type="match status" value="1"/>
</dbReference>
<keyword evidence="4 6" id="KW-0408">Iron</keyword>
<keyword evidence="8" id="KW-0670">Pyruvate</keyword>
<evidence type="ECO:0000313" key="8">
    <source>
        <dbReference type="EMBL" id="AKF03443.1"/>
    </source>
</evidence>
<feature type="binding site" evidence="6">
    <location>
        <position position="88"/>
    </location>
    <ligand>
        <name>[4Fe-4S] cluster</name>
        <dbReference type="ChEBI" id="CHEBI:49883"/>
        <note>4Fe-4S-S-AdoMet</note>
    </ligand>
</feature>
<reference evidence="8 9" key="1">
    <citation type="submission" date="2015-03" db="EMBL/GenBank/DDBJ databases">
        <title>Genome assembly of Sandaracinus amylolyticus DSM 53668.</title>
        <authorList>
            <person name="Sharma G."/>
            <person name="Subramanian S."/>
        </authorList>
    </citation>
    <scope>NUCLEOTIDE SEQUENCE [LARGE SCALE GENOMIC DNA]</scope>
    <source>
        <strain evidence="8 9">DSM 53668</strain>
    </source>
</reference>